<comment type="catalytic activity">
    <reaction evidence="5">
        <text>[molybdopterin-synthase sulfur-carrier protein]-C-terminal Gly-Gly + ATP + H(+) = [molybdopterin-synthase sulfur-carrier protein]-C-terminal Gly-Gly-AMP + diphosphate</text>
        <dbReference type="Rhea" id="RHEA:43616"/>
        <dbReference type="Rhea" id="RHEA-COMP:12159"/>
        <dbReference type="Rhea" id="RHEA-COMP:12202"/>
        <dbReference type="ChEBI" id="CHEBI:15378"/>
        <dbReference type="ChEBI" id="CHEBI:30616"/>
        <dbReference type="ChEBI" id="CHEBI:33019"/>
        <dbReference type="ChEBI" id="CHEBI:90618"/>
        <dbReference type="ChEBI" id="CHEBI:90778"/>
        <dbReference type="EC" id="2.7.7.80"/>
    </reaction>
</comment>
<keyword evidence="3" id="KW-0547">Nucleotide-binding</keyword>
<dbReference type="OrthoDB" id="9804286at2"/>
<reference evidence="15" key="1">
    <citation type="submission" date="2016-10" db="EMBL/GenBank/DDBJ databases">
        <authorList>
            <person name="Varghese N."/>
            <person name="Submissions S."/>
        </authorList>
    </citation>
    <scope>NUCLEOTIDE SEQUENCE [LARGE SCALE GENOMIC DNA]</scope>
    <source>
        <strain evidence="15">DSM 18733</strain>
    </source>
</reference>
<evidence type="ECO:0000256" key="3">
    <source>
        <dbReference type="ARBA" id="ARBA00022741"/>
    </source>
</evidence>
<evidence type="ECO:0000256" key="7">
    <source>
        <dbReference type="ARBA" id="ARBA00063809"/>
    </source>
</evidence>
<dbReference type="Pfam" id="PF00581">
    <property type="entry name" value="Rhodanese"/>
    <property type="match status" value="1"/>
</dbReference>
<dbReference type="AlphaFoldDB" id="A0A1H7MC90"/>
<comment type="subunit">
    <text evidence="7">Homodimer. Forms a stable heterotetrameric complex of 2 MoeB and 2 MoaD during adenylation of MoaD.</text>
</comment>
<dbReference type="InterPro" id="IPR035985">
    <property type="entry name" value="Ubiquitin-activating_enz"/>
</dbReference>
<dbReference type="GO" id="GO:0008641">
    <property type="term" value="F:ubiquitin-like modifier activating enzyme activity"/>
    <property type="evidence" value="ECO:0007669"/>
    <property type="project" value="InterPro"/>
</dbReference>
<evidence type="ECO:0000256" key="4">
    <source>
        <dbReference type="ARBA" id="ARBA00022840"/>
    </source>
</evidence>
<evidence type="ECO:0000256" key="1">
    <source>
        <dbReference type="ARBA" id="ARBA00009919"/>
    </source>
</evidence>
<dbReference type="Pfam" id="PF00899">
    <property type="entry name" value="ThiF"/>
    <property type="match status" value="1"/>
</dbReference>
<evidence type="ECO:0000313" key="15">
    <source>
        <dbReference type="Proteomes" id="UP000199421"/>
    </source>
</evidence>
<feature type="domain" description="Rhodanese" evidence="13">
    <location>
        <begin position="281"/>
        <end position="364"/>
    </location>
</feature>
<evidence type="ECO:0000256" key="11">
    <source>
        <dbReference type="ARBA" id="ARBA00075328"/>
    </source>
</evidence>
<evidence type="ECO:0000256" key="6">
    <source>
        <dbReference type="ARBA" id="ARBA00055169"/>
    </source>
</evidence>
<dbReference type="SUPFAM" id="SSF69572">
    <property type="entry name" value="Activating enzymes of the ubiquitin-like proteins"/>
    <property type="match status" value="1"/>
</dbReference>
<dbReference type="Gene3D" id="3.40.50.720">
    <property type="entry name" value="NAD(P)-binding Rossmann-like Domain"/>
    <property type="match status" value="1"/>
</dbReference>
<name>A0A1H7MC90_OLID1</name>
<comment type="similarity">
    <text evidence="1">Belongs to the HesA/MoeB/ThiF family.</text>
</comment>
<dbReference type="EC" id="2.7.7.80" evidence="8"/>
<dbReference type="GO" id="GO:0005524">
    <property type="term" value="F:ATP binding"/>
    <property type="evidence" value="ECO:0007669"/>
    <property type="project" value="UniProtKB-KW"/>
</dbReference>
<organism evidence="14 15">
    <name type="scientific">Olivibacter domesticus</name>
    <name type="common">Pseudosphingobacterium domesticum</name>
    <dbReference type="NCBI Taxonomy" id="407022"/>
    <lineage>
        <taxon>Bacteria</taxon>
        <taxon>Pseudomonadati</taxon>
        <taxon>Bacteroidota</taxon>
        <taxon>Sphingobacteriia</taxon>
        <taxon>Sphingobacteriales</taxon>
        <taxon>Sphingobacteriaceae</taxon>
        <taxon>Olivibacter</taxon>
    </lineage>
</organism>
<dbReference type="CDD" id="cd00158">
    <property type="entry name" value="RHOD"/>
    <property type="match status" value="1"/>
</dbReference>
<evidence type="ECO:0000256" key="8">
    <source>
        <dbReference type="ARBA" id="ARBA00066884"/>
    </source>
</evidence>
<dbReference type="RefSeq" id="WP_093322858.1">
    <property type="nucleotide sequence ID" value="NZ_FOAF01000001.1"/>
</dbReference>
<keyword evidence="15" id="KW-1185">Reference proteome</keyword>
<evidence type="ECO:0000256" key="9">
    <source>
        <dbReference type="ARBA" id="ARBA00073635"/>
    </source>
</evidence>
<proteinExistence type="inferred from homology"/>
<dbReference type="PANTHER" id="PTHR10953:SF102">
    <property type="entry name" value="ADENYLYLTRANSFERASE AND SULFURTRANSFERASE MOCS3"/>
    <property type="match status" value="1"/>
</dbReference>
<evidence type="ECO:0000256" key="10">
    <source>
        <dbReference type="ARBA" id="ARBA00075110"/>
    </source>
</evidence>
<dbReference type="GO" id="GO:0008146">
    <property type="term" value="F:sulfotransferase activity"/>
    <property type="evidence" value="ECO:0007669"/>
    <property type="project" value="TreeGrafter"/>
</dbReference>
<evidence type="ECO:0000256" key="5">
    <source>
        <dbReference type="ARBA" id="ARBA00052218"/>
    </source>
</evidence>
<dbReference type="InterPro" id="IPR000594">
    <property type="entry name" value="ThiF_NAD_FAD-bd"/>
</dbReference>
<dbReference type="EMBL" id="FOAF01000001">
    <property type="protein sequence ID" value="SEL08906.1"/>
    <property type="molecule type" value="Genomic_DNA"/>
</dbReference>
<dbReference type="PANTHER" id="PTHR10953">
    <property type="entry name" value="UBIQUITIN-ACTIVATING ENZYME E1"/>
    <property type="match status" value="1"/>
</dbReference>
<accession>A0A1H7MC90</accession>
<dbReference type="InterPro" id="IPR045886">
    <property type="entry name" value="ThiF/MoeB/HesA"/>
</dbReference>
<keyword evidence="2 14" id="KW-0808">Transferase</keyword>
<evidence type="ECO:0000256" key="12">
    <source>
        <dbReference type="ARBA" id="ARBA00078531"/>
    </source>
</evidence>
<dbReference type="CDD" id="cd00757">
    <property type="entry name" value="ThiF_MoeB_HesA_family"/>
    <property type="match status" value="1"/>
</dbReference>
<dbReference type="GO" id="GO:0004792">
    <property type="term" value="F:thiosulfate-cyanide sulfurtransferase activity"/>
    <property type="evidence" value="ECO:0007669"/>
    <property type="project" value="TreeGrafter"/>
</dbReference>
<dbReference type="STRING" id="407022.SAMN05661044_01951"/>
<dbReference type="FunFam" id="3.40.50.720:FF:000033">
    <property type="entry name" value="Adenylyltransferase and sulfurtransferase MOCS3"/>
    <property type="match status" value="1"/>
</dbReference>
<dbReference type="Gene3D" id="3.40.250.10">
    <property type="entry name" value="Rhodanese-like domain"/>
    <property type="match status" value="1"/>
</dbReference>
<dbReference type="Proteomes" id="UP000199421">
    <property type="component" value="Unassembled WGS sequence"/>
</dbReference>
<keyword evidence="4" id="KW-0067">ATP-binding</keyword>
<dbReference type="GO" id="GO:0061605">
    <property type="term" value="F:molybdopterin-synthase adenylyltransferase activity"/>
    <property type="evidence" value="ECO:0007669"/>
    <property type="project" value="UniProtKB-EC"/>
</dbReference>
<evidence type="ECO:0000256" key="2">
    <source>
        <dbReference type="ARBA" id="ARBA00022679"/>
    </source>
</evidence>
<comment type="function">
    <text evidence="6">Catalyzes the adenylation by ATP of the carboxyl group of the C-terminal glycine of sulfur carrier protein MoaD.</text>
</comment>
<keyword evidence="14" id="KW-0548">Nucleotidyltransferase</keyword>
<dbReference type="PROSITE" id="PS50206">
    <property type="entry name" value="RHODANESE_3"/>
    <property type="match status" value="1"/>
</dbReference>
<protein>
    <recommendedName>
        <fullName evidence="9">Molybdopterin-synthase adenylyltransferase</fullName>
        <ecNumber evidence="8">2.7.7.80</ecNumber>
    </recommendedName>
    <alternativeName>
        <fullName evidence="12">MoaD protein adenylase</fullName>
    </alternativeName>
    <alternativeName>
        <fullName evidence="10">Molybdopterin-converting factor subunit 1 adenylase</fullName>
    </alternativeName>
    <alternativeName>
        <fullName evidence="11">Sulfur carrier protein MoaD adenylyltransferase</fullName>
    </alternativeName>
</protein>
<dbReference type="InterPro" id="IPR001763">
    <property type="entry name" value="Rhodanese-like_dom"/>
</dbReference>
<evidence type="ECO:0000259" key="13">
    <source>
        <dbReference type="PROSITE" id="PS50206"/>
    </source>
</evidence>
<evidence type="ECO:0000313" key="14">
    <source>
        <dbReference type="EMBL" id="SEL08906.1"/>
    </source>
</evidence>
<dbReference type="GO" id="GO:0005829">
    <property type="term" value="C:cytosol"/>
    <property type="evidence" value="ECO:0007669"/>
    <property type="project" value="TreeGrafter"/>
</dbReference>
<dbReference type="InterPro" id="IPR036873">
    <property type="entry name" value="Rhodanese-like_dom_sf"/>
</dbReference>
<sequence>MENDSFHERYHRQIILKEFGAVGQNRLKQAKVLVIGAGGLGCPVLLYLVAGGVGTIGIVDDGLVELSNLHRQVLFNTSDIGKRKVDCAAQLLSKMNPDVAILTYPDRMETSNALDLIDAYDIVIDGTDNFQSRYMINDACVLLNRPLIFGAISRYEGQVAVFKDGFNYRDIFPQPPQEGEVMNCSEAGVLNVLPGLIGNLLVNECIKLITGIGDTLVGKLQTYNMLNNGSFTIEITSTLYGSSLIPKNRESFEATDYHYLCNAKEIVVNELSKDELLTLLNEEEIDLIDVRELSEQPTLNGFNHLRIPLASLEKHASLIKKDTVVFVCQSGKRSKLAARRFEEIINQGNRRVFSLEGGVLSLINTI</sequence>
<gene>
    <name evidence="14" type="ORF">SAMN05661044_01951</name>
</gene>